<keyword evidence="5 13" id="KW-0813">Transport</keyword>
<comment type="similarity">
    <text evidence="2 13">Belongs to the LolB family.</text>
</comment>
<dbReference type="RefSeq" id="WP_272182516.1">
    <property type="nucleotide sequence ID" value="NZ_JAQOMS010000002.1"/>
</dbReference>
<keyword evidence="9 13" id="KW-0564">Palmitate</keyword>
<dbReference type="Proteomes" id="UP001528411">
    <property type="component" value="Unassembled WGS sequence"/>
</dbReference>
<evidence type="ECO:0000313" key="14">
    <source>
        <dbReference type="EMBL" id="MDC2888179.1"/>
    </source>
</evidence>
<comment type="subunit">
    <text evidence="3 13">Monomer.</text>
</comment>
<accession>A0ABT5F9G9</accession>
<evidence type="ECO:0000256" key="9">
    <source>
        <dbReference type="ARBA" id="ARBA00023139"/>
    </source>
</evidence>
<dbReference type="CDD" id="cd16326">
    <property type="entry name" value="LolB"/>
    <property type="match status" value="1"/>
</dbReference>
<dbReference type="HAMAP" id="MF_00233">
    <property type="entry name" value="LolB"/>
    <property type="match status" value="1"/>
</dbReference>
<evidence type="ECO:0000256" key="13">
    <source>
        <dbReference type="HAMAP-Rule" id="MF_00233"/>
    </source>
</evidence>
<evidence type="ECO:0000256" key="6">
    <source>
        <dbReference type="ARBA" id="ARBA00022729"/>
    </source>
</evidence>
<dbReference type="InterPro" id="IPR004565">
    <property type="entry name" value="OM_lipoprot_LolB"/>
</dbReference>
<keyword evidence="6 13" id="KW-0732">Signal</keyword>
<keyword evidence="7 13" id="KW-0653">Protein transport</keyword>
<evidence type="ECO:0000256" key="7">
    <source>
        <dbReference type="ARBA" id="ARBA00022927"/>
    </source>
</evidence>
<evidence type="ECO:0000256" key="5">
    <source>
        <dbReference type="ARBA" id="ARBA00022448"/>
    </source>
</evidence>
<keyword evidence="8 13" id="KW-0472">Membrane</keyword>
<evidence type="ECO:0000256" key="10">
    <source>
        <dbReference type="ARBA" id="ARBA00023186"/>
    </source>
</evidence>
<evidence type="ECO:0000313" key="15">
    <source>
        <dbReference type="Proteomes" id="UP001528411"/>
    </source>
</evidence>
<evidence type="ECO:0000256" key="8">
    <source>
        <dbReference type="ARBA" id="ARBA00023136"/>
    </source>
</evidence>
<keyword evidence="12 13" id="KW-0449">Lipoprotein</keyword>
<comment type="caution">
    <text evidence="14">The sequence shown here is derived from an EMBL/GenBank/DDBJ whole genome shotgun (WGS) entry which is preliminary data.</text>
</comment>
<gene>
    <name evidence="13 14" type="primary">lolB</name>
    <name evidence="14" type="ORF">PN838_04380</name>
</gene>
<proteinExistence type="inferred from homology"/>
<dbReference type="Gene3D" id="2.50.20.10">
    <property type="entry name" value="Lipoprotein localisation LolA/LolB/LppX"/>
    <property type="match status" value="1"/>
</dbReference>
<dbReference type="EMBL" id="JAQOMS010000002">
    <property type="protein sequence ID" value="MDC2888179.1"/>
    <property type="molecule type" value="Genomic_DNA"/>
</dbReference>
<dbReference type="InterPro" id="IPR029046">
    <property type="entry name" value="LolA/LolB/LppX"/>
</dbReference>
<dbReference type="NCBIfam" id="TIGR00548">
    <property type="entry name" value="lolB"/>
    <property type="match status" value="1"/>
</dbReference>
<evidence type="ECO:0000256" key="1">
    <source>
        <dbReference type="ARBA" id="ARBA00004459"/>
    </source>
</evidence>
<evidence type="ECO:0000256" key="4">
    <source>
        <dbReference type="ARBA" id="ARBA00016202"/>
    </source>
</evidence>
<protein>
    <recommendedName>
        <fullName evidence="4 13">Outer-membrane lipoprotein LolB</fullName>
    </recommendedName>
</protein>
<sequence>MSRYTLILKFLTSVLLVNILVACSLMPKTNIKNIADMQTAAELSHWTARGKMMIATNNEKVSGYFYWQQKGDNFEFSLNTLIGINMFELSVNDDEAELTIDGKTYYGHTAEILVAQLTGYQLPISQLRFWVLGVQQSTKNNLKTKTKLDEKGRLKHIEVFHGDAIWQIDYQSWRSVMQFDLPKSLQLKSPNNRIKLSITDWALQG</sequence>
<name>A0ABT5F9G9_9GAMM</name>
<keyword evidence="10 13" id="KW-0143">Chaperone</keyword>
<reference evidence="14 15" key="1">
    <citation type="submission" date="2023-01" db="EMBL/GenBank/DDBJ databases">
        <title>Psychrosphaera sp. nov., isolated from marine algae.</title>
        <authorList>
            <person name="Bayburt H."/>
            <person name="Choi B.J."/>
            <person name="Kim J.M."/>
            <person name="Choi D.G."/>
            <person name="Jeon C.O."/>
        </authorList>
    </citation>
    <scope>NUCLEOTIDE SEQUENCE [LARGE SCALE GENOMIC DNA]</scope>
    <source>
        <strain evidence="14 15">G1-22</strain>
    </source>
</reference>
<evidence type="ECO:0000256" key="3">
    <source>
        <dbReference type="ARBA" id="ARBA00011245"/>
    </source>
</evidence>
<dbReference type="Pfam" id="PF03550">
    <property type="entry name" value="LolB"/>
    <property type="match status" value="1"/>
</dbReference>
<evidence type="ECO:0000256" key="11">
    <source>
        <dbReference type="ARBA" id="ARBA00023237"/>
    </source>
</evidence>
<dbReference type="SUPFAM" id="SSF89392">
    <property type="entry name" value="Prokaryotic lipoproteins and lipoprotein localization factors"/>
    <property type="match status" value="1"/>
</dbReference>
<keyword evidence="15" id="KW-1185">Reference proteome</keyword>
<comment type="function">
    <text evidence="13">Plays a critical role in the incorporation of lipoproteins in the outer membrane after they are released by the LolA protein.</text>
</comment>
<keyword evidence="11 13" id="KW-0998">Cell outer membrane</keyword>
<organism evidence="14 15">
    <name type="scientific">Psychrosphaera algicola</name>
    <dbReference type="NCBI Taxonomy" id="3023714"/>
    <lineage>
        <taxon>Bacteria</taxon>
        <taxon>Pseudomonadati</taxon>
        <taxon>Pseudomonadota</taxon>
        <taxon>Gammaproteobacteria</taxon>
        <taxon>Alteromonadales</taxon>
        <taxon>Pseudoalteromonadaceae</taxon>
        <taxon>Psychrosphaera</taxon>
    </lineage>
</organism>
<comment type="subcellular location">
    <subcellularLocation>
        <location evidence="1 13">Cell outer membrane</location>
        <topology evidence="1 13">Lipid-anchor</topology>
    </subcellularLocation>
</comment>
<evidence type="ECO:0000256" key="12">
    <source>
        <dbReference type="ARBA" id="ARBA00023288"/>
    </source>
</evidence>
<dbReference type="PROSITE" id="PS51257">
    <property type="entry name" value="PROKAR_LIPOPROTEIN"/>
    <property type="match status" value="1"/>
</dbReference>
<evidence type="ECO:0000256" key="2">
    <source>
        <dbReference type="ARBA" id="ARBA00009696"/>
    </source>
</evidence>